<protein>
    <recommendedName>
        <fullName evidence="5">Acyl-peptide hydrolase</fullName>
    </recommendedName>
    <alternativeName>
        <fullName evidence="4">Acylaminoacyl-peptidase</fullName>
    </alternativeName>
</protein>
<comment type="function">
    <text evidence="6">This enzyme catalyzes the hydrolysis of the N-terminal peptide bond of an N-acetylated peptide to generate an N-acetylated amino acid and a peptide with a free N-terminus. It preferentially cleaves off Ac-Ala, Ac-Met and Ac-Ser. Also, involved in the degradation of oxidized and glycated proteins.</text>
</comment>
<dbReference type="GO" id="GO:0004177">
    <property type="term" value="F:aminopeptidase activity"/>
    <property type="evidence" value="ECO:0007669"/>
    <property type="project" value="UniProtKB-KW"/>
</dbReference>
<dbReference type="PANTHER" id="PTHR42776">
    <property type="entry name" value="SERINE PEPTIDASE S9 FAMILY MEMBER"/>
    <property type="match status" value="1"/>
</dbReference>
<dbReference type="Pfam" id="PF07676">
    <property type="entry name" value="PD40"/>
    <property type="match status" value="3"/>
</dbReference>
<evidence type="ECO:0000313" key="9">
    <source>
        <dbReference type="EMBL" id="SKC38698.1"/>
    </source>
</evidence>
<name>A0A1T5II17_9BACT</name>
<keyword evidence="10" id="KW-1185">Reference proteome</keyword>
<gene>
    <name evidence="9" type="ORF">SAMN05660236_0042</name>
</gene>
<evidence type="ECO:0000256" key="7">
    <source>
        <dbReference type="SAM" id="SignalP"/>
    </source>
</evidence>
<evidence type="ECO:0000256" key="4">
    <source>
        <dbReference type="ARBA" id="ARBA00032284"/>
    </source>
</evidence>
<feature type="chain" id="PRO_5012685109" description="Acyl-peptide hydrolase" evidence="7">
    <location>
        <begin position="20"/>
        <end position="665"/>
    </location>
</feature>
<dbReference type="PANTHER" id="PTHR42776:SF27">
    <property type="entry name" value="DIPEPTIDYL PEPTIDASE FAMILY MEMBER 6"/>
    <property type="match status" value="1"/>
</dbReference>
<reference evidence="9 10" key="1">
    <citation type="submission" date="2017-02" db="EMBL/GenBank/DDBJ databases">
        <authorList>
            <person name="Peterson S.W."/>
        </authorList>
    </citation>
    <scope>NUCLEOTIDE SEQUENCE [LARGE SCALE GENOMIC DNA]</scope>
    <source>
        <strain evidence="9 10">DSM 25262</strain>
    </source>
</reference>
<keyword evidence="3" id="KW-0007">Acetylation</keyword>
<dbReference type="GO" id="GO:0004252">
    <property type="term" value="F:serine-type endopeptidase activity"/>
    <property type="evidence" value="ECO:0007669"/>
    <property type="project" value="InterPro"/>
</dbReference>
<keyword evidence="1" id="KW-0378">Hydrolase</keyword>
<dbReference type="AlphaFoldDB" id="A0A1T5II17"/>
<dbReference type="OrthoDB" id="9812921at2"/>
<dbReference type="InterPro" id="IPR002471">
    <property type="entry name" value="Pept_S9_AS"/>
</dbReference>
<keyword evidence="2" id="KW-0720">Serine protease</keyword>
<feature type="signal peptide" evidence="7">
    <location>
        <begin position="1"/>
        <end position="19"/>
    </location>
</feature>
<dbReference type="Gene3D" id="2.120.10.30">
    <property type="entry name" value="TolB, C-terminal domain"/>
    <property type="match status" value="2"/>
</dbReference>
<dbReference type="InterPro" id="IPR001375">
    <property type="entry name" value="Peptidase_S9_cat"/>
</dbReference>
<evidence type="ECO:0000256" key="1">
    <source>
        <dbReference type="ARBA" id="ARBA00022801"/>
    </source>
</evidence>
<dbReference type="Proteomes" id="UP000190961">
    <property type="component" value="Unassembled WGS sequence"/>
</dbReference>
<dbReference type="SUPFAM" id="SSF82171">
    <property type="entry name" value="DPP6 N-terminal domain-like"/>
    <property type="match status" value="1"/>
</dbReference>
<dbReference type="SUPFAM" id="SSF53474">
    <property type="entry name" value="alpha/beta-Hydrolases"/>
    <property type="match status" value="1"/>
</dbReference>
<dbReference type="Gene3D" id="3.40.50.1820">
    <property type="entry name" value="alpha/beta hydrolase"/>
    <property type="match status" value="1"/>
</dbReference>
<keyword evidence="9" id="KW-0645">Protease</keyword>
<keyword evidence="7" id="KW-0732">Signal</keyword>
<dbReference type="InterPro" id="IPR011659">
    <property type="entry name" value="WD40"/>
</dbReference>
<accession>A0A1T5II17</accession>
<dbReference type="EMBL" id="FUZU01000001">
    <property type="protein sequence ID" value="SKC38698.1"/>
    <property type="molecule type" value="Genomic_DNA"/>
</dbReference>
<keyword evidence="9" id="KW-0031">Aminopeptidase</keyword>
<evidence type="ECO:0000256" key="3">
    <source>
        <dbReference type="ARBA" id="ARBA00022990"/>
    </source>
</evidence>
<dbReference type="RefSeq" id="WP_079684699.1">
    <property type="nucleotide sequence ID" value="NZ_FUZU01000001.1"/>
</dbReference>
<feature type="domain" description="Peptidase S9 prolyl oligopeptidase catalytic" evidence="8">
    <location>
        <begin position="448"/>
        <end position="655"/>
    </location>
</feature>
<organism evidence="9 10">
    <name type="scientific">Ohtaekwangia koreensis</name>
    <dbReference type="NCBI Taxonomy" id="688867"/>
    <lineage>
        <taxon>Bacteria</taxon>
        <taxon>Pseudomonadati</taxon>
        <taxon>Bacteroidota</taxon>
        <taxon>Cytophagia</taxon>
        <taxon>Cytophagales</taxon>
        <taxon>Fulvivirgaceae</taxon>
        <taxon>Ohtaekwangia</taxon>
    </lineage>
</organism>
<evidence type="ECO:0000313" key="10">
    <source>
        <dbReference type="Proteomes" id="UP000190961"/>
    </source>
</evidence>
<proteinExistence type="predicted"/>
<dbReference type="PROSITE" id="PS00708">
    <property type="entry name" value="PRO_ENDOPEP_SER"/>
    <property type="match status" value="1"/>
</dbReference>
<sequence>MKQVLLSACLLCIAFSAFSQRALNPSDVYKLKSVSDPQLAPDGNWIAYVLSTPDSAKDKYDSDIWMINWDGSESIRLTTSAESENRPRWSPDGKYLTFLSSRYETKSPQIWKLDRRGGEAVKLTELKYGISDYAWSPDSKKIVLIIKDQESIDDKDKKKTTPPIVMDRYHFKNDGDGYLEHKRDHLYLYDIETKKLDTLTRGDFDESSPVWSPDSKRLAFVSNRTSDADRNVNADIWIIEAKKGSTPRPLTTWKGADTSPAWSPDGKYIAYLKSRSEEFSIYDQPHLAMIPAEGGQPVLLSQKMDRDVSAPRWTADSKSIYTVVDDDRTSHIVSFDLSGNSKAITSGEQVFYTPQGGINNRWVAVSSDAKTPNEIYCIENGKSKRLTHVHDDFLKQVNLASVKGFNSTSKDGTIVGGILYWPSGKPTNEKLPLILWIHGGPTSQDDYAFDLTSQMLAAKGYAVANVNYRGSNGKGMAFSKAIYADWGNKEVMDLLGAVDHLVKIGVADPNRLGIGGWSYGGILTDYTTASDSRFKAAASGAGSALQLSMYGSDQYTLQYETELGVPWKNADKWMKVSYPFFKADKIKTPTIYMVGEKDFNVPAAGSEQMYQALKTLGVPTQFVVYPGQFHGISVPSYQKDRLIRWTEWYDKYIGNPLNQTLPPKK</sequence>
<dbReference type="Pfam" id="PF00326">
    <property type="entry name" value="Peptidase_S9"/>
    <property type="match status" value="1"/>
</dbReference>
<evidence type="ECO:0000256" key="5">
    <source>
        <dbReference type="ARBA" id="ARBA00032596"/>
    </source>
</evidence>
<evidence type="ECO:0000259" key="8">
    <source>
        <dbReference type="Pfam" id="PF00326"/>
    </source>
</evidence>
<evidence type="ECO:0000256" key="2">
    <source>
        <dbReference type="ARBA" id="ARBA00022825"/>
    </source>
</evidence>
<dbReference type="InterPro" id="IPR011042">
    <property type="entry name" value="6-blade_b-propeller_TolB-like"/>
</dbReference>
<dbReference type="GO" id="GO:0006508">
    <property type="term" value="P:proteolysis"/>
    <property type="evidence" value="ECO:0007669"/>
    <property type="project" value="InterPro"/>
</dbReference>
<evidence type="ECO:0000256" key="6">
    <source>
        <dbReference type="ARBA" id="ARBA00045885"/>
    </source>
</evidence>
<dbReference type="STRING" id="688867.SAMN05660236_0042"/>
<dbReference type="InterPro" id="IPR029058">
    <property type="entry name" value="AB_hydrolase_fold"/>
</dbReference>